<sequence length="138" mass="16229">MEHHQPAKELRQGQELKSYEDIFAELVDYFSSTLGVKMLMYRLSLISCLRRFCDVNWRMRCLSFIGRLQLIQVVIFIIHNFWGRISLLPAKGCFKARLIWDNLRHRQENVPWAKVVRGLLPFLDIHSSPGQYPGLVVN</sequence>
<gene>
    <name evidence="1" type="ORF">V6N12_051015</name>
</gene>
<evidence type="ECO:0000313" key="1">
    <source>
        <dbReference type="EMBL" id="KAK8601173.1"/>
    </source>
</evidence>
<name>A0ABR2GE74_9ROSI</name>
<dbReference type="Proteomes" id="UP001472677">
    <property type="component" value="Unassembled WGS sequence"/>
</dbReference>
<organism evidence="1 2">
    <name type="scientific">Hibiscus sabdariffa</name>
    <name type="common">roselle</name>
    <dbReference type="NCBI Taxonomy" id="183260"/>
    <lineage>
        <taxon>Eukaryota</taxon>
        <taxon>Viridiplantae</taxon>
        <taxon>Streptophyta</taxon>
        <taxon>Embryophyta</taxon>
        <taxon>Tracheophyta</taxon>
        <taxon>Spermatophyta</taxon>
        <taxon>Magnoliopsida</taxon>
        <taxon>eudicotyledons</taxon>
        <taxon>Gunneridae</taxon>
        <taxon>Pentapetalae</taxon>
        <taxon>rosids</taxon>
        <taxon>malvids</taxon>
        <taxon>Malvales</taxon>
        <taxon>Malvaceae</taxon>
        <taxon>Malvoideae</taxon>
        <taxon>Hibiscus</taxon>
    </lineage>
</organism>
<proteinExistence type="predicted"/>
<comment type="caution">
    <text evidence="1">The sequence shown here is derived from an EMBL/GenBank/DDBJ whole genome shotgun (WGS) entry which is preliminary data.</text>
</comment>
<dbReference type="EMBL" id="JBBPBM010000001">
    <property type="protein sequence ID" value="KAK8601173.1"/>
    <property type="molecule type" value="Genomic_DNA"/>
</dbReference>
<keyword evidence="2" id="KW-1185">Reference proteome</keyword>
<reference evidence="1 2" key="1">
    <citation type="journal article" date="2024" name="G3 (Bethesda)">
        <title>Genome assembly of Hibiscus sabdariffa L. provides insights into metabolisms of medicinal natural products.</title>
        <authorList>
            <person name="Kim T."/>
        </authorList>
    </citation>
    <scope>NUCLEOTIDE SEQUENCE [LARGE SCALE GENOMIC DNA]</scope>
    <source>
        <strain evidence="1">TK-2024</strain>
        <tissue evidence="1">Old leaves</tissue>
    </source>
</reference>
<accession>A0ABR2GE74</accession>
<protein>
    <submittedName>
        <fullName evidence="1">Uncharacterized protein</fullName>
    </submittedName>
</protein>
<evidence type="ECO:0000313" key="2">
    <source>
        <dbReference type="Proteomes" id="UP001472677"/>
    </source>
</evidence>